<accession>A0A0H5P512</accession>
<evidence type="ECO:0000313" key="3">
    <source>
        <dbReference type="Proteomes" id="UP000057820"/>
    </source>
</evidence>
<sequence length="126" mass="13340">MRGKWSIALVAVSVTLAVTVGGLVLHRTMAEPTTDPEEYSVIDGQHPLDQPGGDLADLEEPLIEGPEPTTARDFVDDSRPGPETAPETLTPSGPGVTDEGGGWTAIVPENCIRQLGDTRTSQEGHR</sequence>
<organism evidence="2 3">
    <name type="scientific">Nocardia farcinica</name>
    <dbReference type="NCBI Taxonomy" id="37329"/>
    <lineage>
        <taxon>Bacteria</taxon>
        <taxon>Bacillati</taxon>
        <taxon>Actinomycetota</taxon>
        <taxon>Actinomycetes</taxon>
        <taxon>Mycobacteriales</taxon>
        <taxon>Nocardiaceae</taxon>
        <taxon>Nocardia</taxon>
    </lineage>
</organism>
<dbReference type="AlphaFoldDB" id="A0A0H5P512"/>
<evidence type="ECO:0000256" key="1">
    <source>
        <dbReference type="SAM" id="MobiDB-lite"/>
    </source>
</evidence>
<name>A0A0H5P512_NOCFR</name>
<dbReference type="EMBL" id="LN868938">
    <property type="protein sequence ID" value="CRY77596.1"/>
    <property type="molecule type" value="Genomic_DNA"/>
</dbReference>
<evidence type="ECO:0000313" key="2">
    <source>
        <dbReference type="EMBL" id="CRY77596.1"/>
    </source>
</evidence>
<dbReference type="KEGG" id="nfr:ERS450000_02485"/>
<dbReference type="RefSeq" id="WP_060592659.1">
    <property type="nucleotide sequence ID" value="NZ_CP031418.1"/>
</dbReference>
<dbReference type="Proteomes" id="UP000057820">
    <property type="component" value="Chromosome 1"/>
</dbReference>
<gene>
    <name evidence="2" type="ORF">ERS450000_02485</name>
</gene>
<reference evidence="3" key="1">
    <citation type="submission" date="2015-03" db="EMBL/GenBank/DDBJ databases">
        <authorList>
            <consortium name="Pathogen Informatics"/>
        </authorList>
    </citation>
    <scope>NUCLEOTIDE SEQUENCE [LARGE SCALE GENOMIC DNA]</scope>
    <source>
        <strain evidence="3">NCTC11134</strain>
    </source>
</reference>
<proteinExistence type="predicted"/>
<protein>
    <submittedName>
        <fullName evidence="2">Uncharacterized protein</fullName>
    </submittedName>
</protein>
<feature type="region of interest" description="Disordered" evidence="1">
    <location>
        <begin position="29"/>
        <end position="126"/>
    </location>
</feature>